<keyword evidence="1" id="KW-0433">Leucine-rich repeat</keyword>
<dbReference type="PANTHER" id="PTHR24366:SF96">
    <property type="entry name" value="LEUCINE RICH REPEAT CONTAINING 53"/>
    <property type="match status" value="1"/>
</dbReference>
<dbReference type="PROSITE" id="PS51450">
    <property type="entry name" value="LRR"/>
    <property type="match status" value="2"/>
</dbReference>
<evidence type="ECO:0008006" key="7">
    <source>
        <dbReference type="Google" id="ProtNLM"/>
    </source>
</evidence>
<sequence>MVKADAVPLTRSPAEISALTSLRSLPELLLYSRHPQSAKPSDRGRNAVATSSVAALRSLCSTHGRRSSITDATAQAELGSLERWLALADISAKLNDDVLNLEREIQTHERKRNALAAERGDGSSATRLPPAEACELGPKLQCLQEVLGTARFRAYCRDLFVLVGNLRLRLELYGVRMRDFERQLSRERSVSVEKLLCLLNESDAADAQPIEHADYALLLQHCSDPGHPEAVIVTEDLTALLRSLPLERATLVRYVFEQLADTRRGEGYRPPPDHTKVHHIQAAIKLQRSHCSTEEVRAAEAWLEVVGSDAITLQDLIEFHLSVSDANATEDAEFVRFVQRMWGFDPLAVKDADRGEAIQQLLENYTARCHLAELAARKRELLAKIPGAQARIRSASVLLESELQHLRVLQAPAGFSRWLQCDESINHRLGAALVLLRELTLSGQVLPSIPDFVGSLKELQVLDLRDNRIVTISSMLGTLQTLRRLDLSDNLLRDASFAQADEVWSQLEVLTDLRLGGNKLTSLPSALVTIPSLTTLDLSRNSLRTIRGEVVQHWKGRSRLVTLDLHANSLTTLPEDIHVLFGTLRRLILHQNHLVSLPSRITELIRLEELSLSQNQLAGESLASYPLPEGLSAISLAHNQLRVAPCLVVVHTEGKGPPPNRNSSVTTIDLRGNRLRSAVDWSPLVLASCQSLHLQNNGLRELPDGFFRALPALRVCELQCNQLRTLPVGITECTQLRILDVHDNCLQTLPKELVQLTSLEVLNAAENDLTEIPIEWHAFETQSDGARVLHSLLLRRNPLHNKVLKTIVDGSTDGAPSTTKAHLTASTDDPACEGVIKKLLDCLRDASTVQRGADAGRVRVRKAWVDSDEEEDSKPKWRGVARDVNRYLEQRLRAMQRPHQAASLVVDAKSFERMIRTLPFTSSKPELTHLVRRFRVQHEDEELRGESTKQVDGLAFLQAIERFGRWRSISMPSKRQMSSVAKPTIDSAGPIVQYLAVLHRRTQEEKQERRGRQSQKDHNPQPKTKPPSHVTLRSKQKERAKETPRTQDARTTKRKTQPSTNQDPPPFNTSCKTRADVIADRQRQRIQVLEQQLVDQKLLLLAHQKPATSDKNDPAIAPADLQLVSEEDLGSRGTSGDGDSSERFVIVSVKCLHLPGADEVSGHHAVAKAPARVELRLRSDVSVLHLKQQLETRTGVPVDHQIVITNSASRGVPAIRLRNGAELREYSEHVGGVSKWSLALLIGQSLPLLRGDSATGG</sequence>
<gene>
    <name evidence="5" type="ORF">PF008_g7703</name>
</gene>
<protein>
    <recommendedName>
        <fullName evidence="7">Ubiquitin-like domain-containing protein</fullName>
    </recommendedName>
</protein>
<dbReference type="SUPFAM" id="SSF52058">
    <property type="entry name" value="L domain-like"/>
    <property type="match status" value="1"/>
</dbReference>
<feature type="compositionally biased region" description="Basic and acidic residues" evidence="4">
    <location>
        <begin position="1035"/>
        <end position="1051"/>
    </location>
</feature>
<accession>A0A6G0S3F7</accession>
<evidence type="ECO:0000313" key="6">
    <source>
        <dbReference type="Proteomes" id="UP000486351"/>
    </source>
</evidence>
<dbReference type="AlphaFoldDB" id="A0A6G0S3F7"/>
<evidence type="ECO:0000256" key="2">
    <source>
        <dbReference type="ARBA" id="ARBA00022737"/>
    </source>
</evidence>
<dbReference type="InterPro" id="IPR029071">
    <property type="entry name" value="Ubiquitin-like_domsf"/>
</dbReference>
<feature type="compositionally biased region" description="Basic and acidic residues" evidence="4">
    <location>
        <begin position="1001"/>
        <end position="1020"/>
    </location>
</feature>
<evidence type="ECO:0000256" key="4">
    <source>
        <dbReference type="SAM" id="MobiDB-lite"/>
    </source>
</evidence>
<dbReference type="InterPro" id="IPR032675">
    <property type="entry name" value="LRR_dom_sf"/>
</dbReference>
<evidence type="ECO:0000256" key="1">
    <source>
        <dbReference type="ARBA" id="ARBA00022614"/>
    </source>
</evidence>
<name>A0A6G0S3F7_9STRA</name>
<dbReference type="Pfam" id="PF13855">
    <property type="entry name" value="LRR_8"/>
    <property type="match status" value="1"/>
</dbReference>
<feature type="compositionally biased region" description="Polar residues" evidence="4">
    <location>
        <begin position="1057"/>
        <end position="1071"/>
    </location>
</feature>
<dbReference type="SUPFAM" id="SSF52047">
    <property type="entry name" value="RNI-like"/>
    <property type="match status" value="1"/>
</dbReference>
<dbReference type="CDD" id="cd17039">
    <property type="entry name" value="Ubl_ubiquitin_like"/>
    <property type="match status" value="1"/>
</dbReference>
<dbReference type="EMBL" id="QXFY01000331">
    <property type="protein sequence ID" value="KAE9347690.1"/>
    <property type="molecule type" value="Genomic_DNA"/>
</dbReference>
<organism evidence="5 6">
    <name type="scientific">Phytophthora fragariae</name>
    <dbReference type="NCBI Taxonomy" id="53985"/>
    <lineage>
        <taxon>Eukaryota</taxon>
        <taxon>Sar</taxon>
        <taxon>Stramenopiles</taxon>
        <taxon>Oomycota</taxon>
        <taxon>Peronosporomycetes</taxon>
        <taxon>Peronosporales</taxon>
        <taxon>Peronosporaceae</taxon>
        <taxon>Phytophthora</taxon>
    </lineage>
</organism>
<dbReference type="SUPFAM" id="SSF54236">
    <property type="entry name" value="Ubiquitin-like"/>
    <property type="match status" value="1"/>
</dbReference>
<feature type="region of interest" description="Disordered" evidence="4">
    <location>
        <begin position="1001"/>
        <end position="1071"/>
    </location>
</feature>
<dbReference type="Proteomes" id="UP000486351">
    <property type="component" value="Unassembled WGS sequence"/>
</dbReference>
<dbReference type="SMART" id="SM00369">
    <property type="entry name" value="LRR_TYP"/>
    <property type="match status" value="8"/>
</dbReference>
<feature type="coiled-coil region" evidence="3">
    <location>
        <begin position="91"/>
        <end position="118"/>
    </location>
</feature>
<evidence type="ECO:0000256" key="3">
    <source>
        <dbReference type="SAM" id="Coils"/>
    </source>
</evidence>
<keyword evidence="3" id="KW-0175">Coiled coil</keyword>
<keyword evidence="2" id="KW-0677">Repeat</keyword>
<dbReference type="PANTHER" id="PTHR24366">
    <property type="entry name" value="IG(IMMUNOGLOBULIN) AND LRR(LEUCINE RICH REPEAT) DOMAINS"/>
    <property type="match status" value="1"/>
</dbReference>
<dbReference type="InterPro" id="IPR001611">
    <property type="entry name" value="Leu-rich_rpt"/>
</dbReference>
<evidence type="ECO:0000313" key="5">
    <source>
        <dbReference type="EMBL" id="KAE9347690.1"/>
    </source>
</evidence>
<dbReference type="InterPro" id="IPR003591">
    <property type="entry name" value="Leu-rich_rpt_typical-subtyp"/>
</dbReference>
<proteinExistence type="predicted"/>
<dbReference type="Gene3D" id="3.80.10.10">
    <property type="entry name" value="Ribonuclease Inhibitor"/>
    <property type="match status" value="2"/>
</dbReference>
<reference evidence="5 6" key="1">
    <citation type="submission" date="2018-09" db="EMBL/GenBank/DDBJ databases">
        <title>Genomic investigation of the strawberry pathogen Phytophthora fragariae indicates pathogenicity is determined by transcriptional variation in three key races.</title>
        <authorList>
            <person name="Adams T.M."/>
            <person name="Armitage A.D."/>
            <person name="Sobczyk M.K."/>
            <person name="Bates H.J."/>
            <person name="Dunwell J.M."/>
            <person name="Nellist C.F."/>
            <person name="Harrison R.J."/>
        </authorList>
    </citation>
    <scope>NUCLEOTIDE SEQUENCE [LARGE SCALE GENOMIC DNA]</scope>
    <source>
        <strain evidence="5 6">NOV-77</strain>
    </source>
</reference>
<comment type="caution">
    <text evidence="5">The sequence shown here is derived from an EMBL/GenBank/DDBJ whole genome shotgun (WGS) entry which is preliminary data.</text>
</comment>